<feature type="transmembrane region" description="Helical" evidence="1">
    <location>
        <begin position="54"/>
        <end position="78"/>
    </location>
</feature>
<reference evidence="2" key="1">
    <citation type="submission" date="2023-01" db="EMBL/GenBank/DDBJ databases">
        <title>Human gut microbiome strain richness.</title>
        <authorList>
            <person name="Chen-Liaw A."/>
        </authorList>
    </citation>
    <scope>NUCLEOTIDE SEQUENCE</scope>
    <source>
        <strain evidence="2">RTP21484st1_B7_RTP21484_190118</strain>
    </source>
</reference>
<accession>A0AAW6FL47</accession>
<evidence type="ECO:0000313" key="2">
    <source>
        <dbReference type="EMBL" id="MDB9224185.1"/>
    </source>
</evidence>
<dbReference type="Pfam" id="PF01554">
    <property type="entry name" value="MatE"/>
    <property type="match status" value="1"/>
</dbReference>
<keyword evidence="1" id="KW-0812">Transmembrane</keyword>
<organism evidence="2 3">
    <name type="scientific">Odoribacter splanchnicus</name>
    <dbReference type="NCBI Taxonomy" id="28118"/>
    <lineage>
        <taxon>Bacteria</taxon>
        <taxon>Pseudomonadati</taxon>
        <taxon>Bacteroidota</taxon>
        <taxon>Bacteroidia</taxon>
        <taxon>Bacteroidales</taxon>
        <taxon>Odoribacteraceae</taxon>
        <taxon>Odoribacter</taxon>
    </lineage>
</organism>
<evidence type="ECO:0000313" key="3">
    <source>
        <dbReference type="Proteomes" id="UP001212263"/>
    </source>
</evidence>
<protein>
    <submittedName>
        <fullName evidence="2">Uncharacterized protein</fullName>
    </submittedName>
</protein>
<dbReference type="RefSeq" id="WP_195305974.1">
    <property type="nucleotide sequence ID" value="NZ_JADMZE010000033.1"/>
</dbReference>
<dbReference type="InterPro" id="IPR002528">
    <property type="entry name" value="MATE_fam"/>
</dbReference>
<dbReference type="EMBL" id="JAQMRD010000021">
    <property type="protein sequence ID" value="MDB9224185.1"/>
    <property type="molecule type" value="Genomic_DNA"/>
</dbReference>
<evidence type="ECO:0000256" key="1">
    <source>
        <dbReference type="SAM" id="Phobius"/>
    </source>
</evidence>
<sequence length="195" mass="21319">MARLQDCRCGMGYGHRLYGSNAYYVILLTGKDSHLTISIACFNMRKETVGPSQAVIRLSCFAGLGMGVILTLLCGVFSEELISCVIDSEGIREYGTPLVRTLLLSGPVMGILFIYINTLQAIGAEAAQPVAEFFPSFWLFGCFGGLKREWGKPPLLFNLRSLSDITCHYLIAVWKGISFRGSGINLNGCSALYPQ</sequence>
<gene>
    <name evidence="2" type="ORF">PN645_14385</name>
</gene>
<name>A0AAW6FL47_9BACT</name>
<dbReference type="Proteomes" id="UP001212263">
    <property type="component" value="Unassembled WGS sequence"/>
</dbReference>
<keyword evidence="1" id="KW-1133">Transmembrane helix</keyword>
<comment type="caution">
    <text evidence="2">The sequence shown here is derived from an EMBL/GenBank/DDBJ whole genome shotgun (WGS) entry which is preliminary data.</text>
</comment>
<feature type="transmembrane region" description="Helical" evidence="1">
    <location>
        <begin position="98"/>
        <end position="116"/>
    </location>
</feature>
<keyword evidence="1" id="KW-0472">Membrane</keyword>
<dbReference type="AlphaFoldDB" id="A0AAW6FL47"/>
<proteinExistence type="predicted"/>